<sequence length="140" mass="15605">MDDDIERAVHIMHAIRPGGHPRKRILKCNMLLAGQPIRALINTGASINIMVQSLYQRSLNEQERNLNTSQEEEKEREEESSSSQLVQQLELSSAVRGVTTGPEISGDVGRLCGDPTESEVPYSRLCCIRILENLLTSFNA</sequence>
<accession>A0AAV7LNH8</accession>
<gene>
    <name evidence="2" type="ORF">NDU88_005222</name>
</gene>
<name>A0AAV7LNH8_PLEWA</name>
<dbReference type="Proteomes" id="UP001066276">
    <property type="component" value="Chromosome 11"/>
</dbReference>
<evidence type="ECO:0000313" key="3">
    <source>
        <dbReference type="Proteomes" id="UP001066276"/>
    </source>
</evidence>
<feature type="region of interest" description="Disordered" evidence="1">
    <location>
        <begin position="62"/>
        <end position="88"/>
    </location>
</feature>
<evidence type="ECO:0000313" key="2">
    <source>
        <dbReference type="EMBL" id="KAJ1092110.1"/>
    </source>
</evidence>
<comment type="caution">
    <text evidence="2">The sequence shown here is derived from an EMBL/GenBank/DDBJ whole genome shotgun (WGS) entry which is preliminary data.</text>
</comment>
<evidence type="ECO:0000256" key="1">
    <source>
        <dbReference type="SAM" id="MobiDB-lite"/>
    </source>
</evidence>
<organism evidence="2 3">
    <name type="scientific">Pleurodeles waltl</name>
    <name type="common">Iberian ribbed newt</name>
    <dbReference type="NCBI Taxonomy" id="8319"/>
    <lineage>
        <taxon>Eukaryota</taxon>
        <taxon>Metazoa</taxon>
        <taxon>Chordata</taxon>
        <taxon>Craniata</taxon>
        <taxon>Vertebrata</taxon>
        <taxon>Euteleostomi</taxon>
        <taxon>Amphibia</taxon>
        <taxon>Batrachia</taxon>
        <taxon>Caudata</taxon>
        <taxon>Salamandroidea</taxon>
        <taxon>Salamandridae</taxon>
        <taxon>Pleurodelinae</taxon>
        <taxon>Pleurodeles</taxon>
    </lineage>
</organism>
<dbReference type="AlphaFoldDB" id="A0AAV7LNH8"/>
<protein>
    <submittedName>
        <fullName evidence="2">Uncharacterized protein</fullName>
    </submittedName>
</protein>
<proteinExistence type="predicted"/>
<dbReference type="EMBL" id="JANPWB010000015">
    <property type="protein sequence ID" value="KAJ1092110.1"/>
    <property type="molecule type" value="Genomic_DNA"/>
</dbReference>
<reference evidence="2" key="1">
    <citation type="journal article" date="2022" name="bioRxiv">
        <title>Sequencing and chromosome-scale assembly of the giantPleurodeles waltlgenome.</title>
        <authorList>
            <person name="Brown T."/>
            <person name="Elewa A."/>
            <person name="Iarovenko S."/>
            <person name="Subramanian E."/>
            <person name="Araus A.J."/>
            <person name="Petzold A."/>
            <person name="Susuki M."/>
            <person name="Suzuki K.-i.T."/>
            <person name="Hayashi T."/>
            <person name="Toyoda A."/>
            <person name="Oliveira C."/>
            <person name="Osipova E."/>
            <person name="Leigh N.D."/>
            <person name="Simon A."/>
            <person name="Yun M.H."/>
        </authorList>
    </citation>
    <scope>NUCLEOTIDE SEQUENCE</scope>
    <source>
        <strain evidence="2">20211129_DDA</strain>
        <tissue evidence="2">Liver</tissue>
    </source>
</reference>
<keyword evidence="3" id="KW-1185">Reference proteome</keyword>
<feature type="region of interest" description="Disordered" evidence="1">
    <location>
        <begin position="93"/>
        <end position="112"/>
    </location>
</feature>